<dbReference type="PROSITE" id="PS51118">
    <property type="entry name" value="HTH_HXLR"/>
    <property type="match status" value="1"/>
</dbReference>
<dbReference type="InterPro" id="IPR011991">
    <property type="entry name" value="ArsR-like_HTH"/>
</dbReference>
<organism evidence="5 6">
    <name type="scientific">Nostocoides australiense Ben110</name>
    <dbReference type="NCBI Taxonomy" id="1193182"/>
    <lineage>
        <taxon>Bacteria</taxon>
        <taxon>Bacillati</taxon>
        <taxon>Actinomycetota</taxon>
        <taxon>Actinomycetes</taxon>
        <taxon>Micrococcales</taxon>
        <taxon>Intrasporangiaceae</taxon>
        <taxon>Nostocoides</taxon>
    </lineage>
</organism>
<comment type="caution">
    <text evidence="5">The sequence shown here is derived from an EMBL/GenBank/DDBJ whole genome shotgun (WGS) entry which is preliminary data.</text>
</comment>
<keyword evidence="2" id="KW-0238">DNA-binding</keyword>
<reference evidence="5 6" key="1">
    <citation type="journal article" date="2013" name="ISME J.">
        <title>A metabolic model for members of the genus Tetrasphaera involved in enhanced biological phosphorus removal.</title>
        <authorList>
            <person name="Kristiansen R."/>
            <person name="Nguyen H.T.T."/>
            <person name="Saunders A.M."/>
            <person name="Nielsen J.L."/>
            <person name="Wimmer R."/>
            <person name="Le V.Q."/>
            <person name="McIlroy S.J."/>
            <person name="Petrovski S."/>
            <person name="Seviour R.J."/>
            <person name="Calteau A."/>
            <person name="Nielsen K.L."/>
            <person name="Nielsen P.H."/>
        </authorList>
    </citation>
    <scope>NUCLEOTIDE SEQUENCE [LARGE SCALE GENOMIC DNA]</scope>
    <source>
        <strain evidence="5 6">Ben110</strain>
    </source>
</reference>
<evidence type="ECO:0000313" key="5">
    <source>
        <dbReference type="EMBL" id="CCH71763.1"/>
    </source>
</evidence>
<dbReference type="PANTHER" id="PTHR33204">
    <property type="entry name" value="TRANSCRIPTIONAL REGULATOR, MARR FAMILY"/>
    <property type="match status" value="1"/>
</dbReference>
<evidence type="ECO:0000256" key="3">
    <source>
        <dbReference type="ARBA" id="ARBA00023163"/>
    </source>
</evidence>
<evidence type="ECO:0000259" key="4">
    <source>
        <dbReference type="PROSITE" id="PS51118"/>
    </source>
</evidence>
<dbReference type="InterPro" id="IPR036388">
    <property type="entry name" value="WH-like_DNA-bd_sf"/>
</dbReference>
<dbReference type="OrthoDB" id="9792527at2"/>
<accession>W6JS94</accession>
<dbReference type="Pfam" id="PF01638">
    <property type="entry name" value="HxlR"/>
    <property type="match status" value="1"/>
</dbReference>
<sequence>MRERDYGQYCGLARALDVVGDRWALLIVRDLLSGPHRFGELQAGLPRIPSNVLTNRLKELEEAGVVERVVRPAPGRGTAYRLTTDGYALEETLVALGRWGAPRLGDPREGEIVTAESFAMALRTTFRPDTAGDVAATTPVTYEVHLGDLVTHAIVTGDRVTAGTGPATKADLIIRSGPEIKQVMAGEITPTQALRAGTVTIEGSRRLWTRFARTFRT</sequence>
<dbReference type="PANTHER" id="PTHR33204:SF18">
    <property type="entry name" value="TRANSCRIPTIONAL REGULATORY PROTEIN"/>
    <property type="match status" value="1"/>
</dbReference>
<dbReference type="RefSeq" id="WP_048696619.1">
    <property type="nucleotide sequence ID" value="NZ_HG764815.1"/>
</dbReference>
<dbReference type="InterPro" id="IPR002577">
    <property type="entry name" value="HTH_HxlR"/>
</dbReference>
<dbReference type="STRING" id="1193182.BN11_1080038"/>
<dbReference type="GO" id="GO:0003677">
    <property type="term" value="F:DNA binding"/>
    <property type="evidence" value="ECO:0007669"/>
    <property type="project" value="UniProtKB-KW"/>
</dbReference>
<dbReference type="Gene3D" id="1.10.10.10">
    <property type="entry name" value="Winged helix-like DNA-binding domain superfamily/Winged helix DNA-binding domain"/>
    <property type="match status" value="1"/>
</dbReference>
<evidence type="ECO:0000313" key="6">
    <source>
        <dbReference type="Proteomes" id="UP000035763"/>
    </source>
</evidence>
<dbReference type="InterPro" id="IPR036527">
    <property type="entry name" value="SCP2_sterol-bd_dom_sf"/>
</dbReference>
<evidence type="ECO:0000256" key="2">
    <source>
        <dbReference type="ARBA" id="ARBA00023125"/>
    </source>
</evidence>
<gene>
    <name evidence="5" type="ORF">BN11_1080038</name>
</gene>
<keyword evidence="1" id="KW-0805">Transcription regulation</keyword>
<dbReference type="SUPFAM" id="SSF46785">
    <property type="entry name" value="Winged helix' DNA-binding domain"/>
    <property type="match status" value="1"/>
</dbReference>
<dbReference type="InterPro" id="IPR036390">
    <property type="entry name" value="WH_DNA-bd_sf"/>
</dbReference>
<dbReference type="CDD" id="cd00090">
    <property type="entry name" value="HTH_ARSR"/>
    <property type="match status" value="1"/>
</dbReference>
<name>W6JS94_9MICO</name>
<keyword evidence="6" id="KW-1185">Reference proteome</keyword>
<feature type="domain" description="HTH hxlR-type" evidence="4">
    <location>
        <begin position="10"/>
        <end position="108"/>
    </location>
</feature>
<evidence type="ECO:0000256" key="1">
    <source>
        <dbReference type="ARBA" id="ARBA00023015"/>
    </source>
</evidence>
<dbReference type="SUPFAM" id="SSF55718">
    <property type="entry name" value="SCP-like"/>
    <property type="match status" value="1"/>
</dbReference>
<keyword evidence="3" id="KW-0804">Transcription</keyword>
<dbReference type="Proteomes" id="UP000035763">
    <property type="component" value="Unassembled WGS sequence"/>
</dbReference>
<proteinExistence type="predicted"/>
<protein>
    <submittedName>
        <fullName evidence="5">Transcriptional regulator</fullName>
    </submittedName>
</protein>
<dbReference type="AlphaFoldDB" id="W6JS94"/>
<dbReference type="EMBL" id="CAJA01000011">
    <property type="protein sequence ID" value="CCH71763.1"/>
    <property type="molecule type" value="Genomic_DNA"/>
</dbReference>
<dbReference type="Gene3D" id="3.30.1050.10">
    <property type="entry name" value="SCP2 sterol-binding domain"/>
    <property type="match status" value="1"/>
</dbReference>